<dbReference type="InterPro" id="IPR052714">
    <property type="entry name" value="MFS_Exporter"/>
</dbReference>
<evidence type="ECO:0000259" key="5">
    <source>
        <dbReference type="PROSITE" id="PS50850"/>
    </source>
</evidence>
<protein>
    <recommendedName>
        <fullName evidence="5">Major facilitator superfamily (MFS) profile domain-containing protein</fullName>
    </recommendedName>
</protein>
<feature type="transmembrane region" description="Helical" evidence="4">
    <location>
        <begin position="75"/>
        <end position="93"/>
    </location>
</feature>
<evidence type="ECO:0000256" key="2">
    <source>
        <dbReference type="ARBA" id="ARBA00022989"/>
    </source>
</evidence>
<dbReference type="STRING" id="1192034.CAP_6685"/>
<dbReference type="Gene3D" id="1.20.1250.20">
    <property type="entry name" value="MFS general substrate transporter like domains"/>
    <property type="match status" value="1"/>
</dbReference>
<feature type="transmembrane region" description="Helical" evidence="4">
    <location>
        <begin position="105"/>
        <end position="123"/>
    </location>
</feature>
<feature type="transmembrane region" description="Helical" evidence="4">
    <location>
        <begin position="293"/>
        <end position="317"/>
    </location>
</feature>
<dbReference type="PANTHER" id="PTHR23531">
    <property type="entry name" value="QUINOLENE RESISTANCE PROTEIN NORA"/>
    <property type="match status" value="1"/>
</dbReference>
<evidence type="ECO:0000313" key="7">
    <source>
        <dbReference type="Proteomes" id="UP000019678"/>
    </source>
</evidence>
<feature type="domain" description="Major facilitator superfamily (MFS) profile" evidence="5">
    <location>
        <begin position="1"/>
        <end position="188"/>
    </location>
</feature>
<dbReference type="InterPro" id="IPR036259">
    <property type="entry name" value="MFS_trans_sf"/>
</dbReference>
<dbReference type="InterPro" id="IPR020846">
    <property type="entry name" value="MFS_dom"/>
</dbReference>
<keyword evidence="1 4" id="KW-0812">Transmembrane</keyword>
<dbReference type="SUPFAM" id="SSF103473">
    <property type="entry name" value="MFS general substrate transporter"/>
    <property type="match status" value="1"/>
</dbReference>
<proteinExistence type="predicted"/>
<dbReference type="eggNOG" id="COG2814">
    <property type="taxonomic scope" value="Bacteria"/>
</dbReference>
<dbReference type="AlphaFoldDB" id="A0A017T1D6"/>
<evidence type="ECO:0000256" key="3">
    <source>
        <dbReference type="ARBA" id="ARBA00023136"/>
    </source>
</evidence>
<dbReference type="EMBL" id="ASRX01000057">
    <property type="protein sequence ID" value="EYF02655.1"/>
    <property type="molecule type" value="Genomic_DNA"/>
</dbReference>
<feature type="transmembrane region" description="Helical" evidence="4">
    <location>
        <begin position="329"/>
        <end position="353"/>
    </location>
</feature>
<gene>
    <name evidence="6" type="ORF">CAP_6685</name>
</gene>
<name>A0A017T1D6_9BACT</name>
<feature type="transmembrane region" description="Helical" evidence="4">
    <location>
        <begin position="164"/>
        <end position="188"/>
    </location>
</feature>
<evidence type="ECO:0000313" key="6">
    <source>
        <dbReference type="EMBL" id="EYF02655.1"/>
    </source>
</evidence>
<dbReference type="GO" id="GO:0022857">
    <property type="term" value="F:transmembrane transporter activity"/>
    <property type="evidence" value="ECO:0007669"/>
    <property type="project" value="InterPro"/>
</dbReference>
<feature type="transmembrane region" description="Helical" evidence="4">
    <location>
        <begin position="359"/>
        <end position="377"/>
    </location>
</feature>
<evidence type="ECO:0000256" key="4">
    <source>
        <dbReference type="SAM" id="Phobius"/>
    </source>
</evidence>
<dbReference type="RefSeq" id="WP_044247235.1">
    <property type="nucleotide sequence ID" value="NZ_ASRX01000057.1"/>
</dbReference>
<feature type="transmembrane region" description="Helical" evidence="4">
    <location>
        <begin position="208"/>
        <end position="228"/>
    </location>
</feature>
<evidence type="ECO:0000256" key="1">
    <source>
        <dbReference type="ARBA" id="ARBA00022692"/>
    </source>
</evidence>
<sequence>MPREPLLTRPFLLAFVAHLMHAMAFHLYLHLPGYLKLQGAGEDRIGIIYGVTAATAIVARPALGRAIDRRGTRPVILGGGLLATLSCALYLTVHGIGPWTYVVRIVHGVSEAMLFASLFALAAEVVPASRRIEGIALFGVSGMLPMAFGGLLGDLILARAPYSALFITAAVLSAVGLLVSLPLPAPVLHTDRPPSRGFVAALVQRDLLPLWFVGISFAIVVVAPSTFLKTYVMARGTGSVGGFFAAYALTAVGLRIVLGSLPERIGPKRVLIPGFFLLAGGLGLLATDPEPLVLLLAGVLCGVGHGYGFPIVLGLVVTRAPASERGAALSIYTALFDGGMLLGGPLLGAIIRAAGYREMFTLTMLIAVVGTLIFALWDRQVMRPAA</sequence>
<keyword evidence="7" id="KW-1185">Reference proteome</keyword>
<accession>A0A017T1D6</accession>
<feature type="transmembrane region" description="Helical" evidence="4">
    <location>
        <begin position="240"/>
        <end position="258"/>
    </location>
</feature>
<keyword evidence="3 4" id="KW-0472">Membrane</keyword>
<comment type="caution">
    <text evidence="6">The sequence shown here is derived from an EMBL/GenBank/DDBJ whole genome shotgun (WGS) entry which is preliminary data.</text>
</comment>
<feature type="transmembrane region" description="Helical" evidence="4">
    <location>
        <begin position="135"/>
        <end position="158"/>
    </location>
</feature>
<organism evidence="6 7">
    <name type="scientific">Chondromyces apiculatus DSM 436</name>
    <dbReference type="NCBI Taxonomy" id="1192034"/>
    <lineage>
        <taxon>Bacteria</taxon>
        <taxon>Pseudomonadati</taxon>
        <taxon>Myxococcota</taxon>
        <taxon>Polyangia</taxon>
        <taxon>Polyangiales</taxon>
        <taxon>Polyangiaceae</taxon>
        <taxon>Chondromyces</taxon>
    </lineage>
</organism>
<reference evidence="6 7" key="1">
    <citation type="submission" date="2013-05" db="EMBL/GenBank/DDBJ databases">
        <title>Genome assembly of Chondromyces apiculatus DSM 436.</title>
        <authorList>
            <person name="Sharma G."/>
            <person name="Khatri I."/>
            <person name="Kaur C."/>
            <person name="Mayilraj S."/>
            <person name="Subramanian S."/>
        </authorList>
    </citation>
    <scope>NUCLEOTIDE SEQUENCE [LARGE SCALE GENOMIC DNA]</scope>
    <source>
        <strain evidence="6 7">DSM 436</strain>
    </source>
</reference>
<feature type="transmembrane region" description="Helical" evidence="4">
    <location>
        <begin position="12"/>
        <end position="31"/>
    </location>
</feature>
<feature type="transmembrane region" description="Helical" evidence="4">
    <location>
        <begin position="46"/>
        <end position="63"/>
    </location>
</feature>
<dbReference type="Proteomes" id="UP000019678">
    <property type="component" value="Unassembled WGS sequence"/>
</dbReference>
<feature type="domain" description="Major facilitator superfamily (MFS) profile" evidence="5">
    <location>
        <begin position="202"/>
        <end position="386"/>
    </location>
</feature>
<dbReference type="Pfam" id="PF07690">
    <property type="entry name" value="MFS_1"/>
    <property type="match status" value="1"/>
</dbReference>
<dbReference type="InterPro" id="IPR011701">
    <property type="entry name" value="MFS"/>
</dbReference>
<keyword evidence="2 4" id="KW-1133">Transmembrane helix</keyword>
<dbReference type="PANTHER" id="PTHR23531:SF1">
    <property type="entry name" value="QUINOLENE RESISTANCE PROTEIN NORA"/>
    <property type="match status" value="1"/>
</dbReference>
<dbReference type="PROSITE" id="PS50850">
    <property type="entry name" value="MFS"/>
    <property type="match status" value="2"/>
</dbReference>
<feature type="transmembrane region" description="Helical" evidence="4">
    <location>
        <begin position="270"/>
        <end position="287"/>
    </location>
</feature>